<reference evidence="1 2" key="1">
    <citation type="submission" date="2024-02" db="EMBL/GenBank/DDBJ databases">
        <authorList>
            <person name="Vignale AGUSTIN F."/>
            <person name="Sosa J E."/>
            <person name="Modenutti C."/>
        </authorList>
    </citation>
    <scope>NUCLEOTIDE SEQUENCE [LARGE SCALE GENOMIC DNA]</scope>
</reference>
<dbReference type="AlphaFoldDB" id="A0ABC8QU20"/>
<keyword evidence="2" id="KW-1185">Reference proteome</keyword>
<sequence>MNENPKLKLPSENPSTATFCSRHIYLQHTNPYLFFFQKCLILHGSFNGSKTATIETPLSFTKFWRHLTESSTSEPLIFYVMILNIRMRNRGNRGVGSNFCDPSRMCLCFRFSFDSP</sequence>
<evidence type="ECO:0000313" key="2">
    <source>
        <dbReference type="Proteomes" id="UP001642360"/>
    </source>
</evidence>
<dbReference type="EMBL" id="CAUOFW020000743">
    <property type="protein sequence ID" value="CAK9136229.1"/>
    <property type="molecule type" value="Genomic_DNA"/>
</dbReference>
<comment type="caution">
    <text evidence="1">The sequence shown here is derived from an EMBL/GenBank/DDBJ whole genome shotgun (WGS) entry which is preliminary data.</text>
</comment>
<accession>A0ABC8QU20</accession>
<proteinExistence type="predicted"/>
<protein>
    <submittedName>
        <fullName evidence="1">Uncharacterized protein</fullName>
    </submittedName>
</protein>
<gene>
    <name evidence="1" type="ORF">ILEXP_LOCUS3205</name>
</gene>
<evidence type="ECO:0000313" key="1">
    <source>
        <dbReference type="EMBL" id="CAK9136229.1"/>
    </source>
</evidence>
<dbReference type="Proteomes" id="UP001642360">
    <property type="component" value="Unassembled WGS sequence"/>
</dbReference>
<name>A0ABC8QU20_9AQUA</name>
<organism evidence="1 2">
    <name type="scientific">Ilex paraguariensis</name>
    <name type="common">yerba mate</name>
    <dbReference type="NCBI Taxonomy" id="185542"/>
    <lineage>
        <taxon>Eukaryota</taxon>
        <taxon>Viridiplantae</taxon>
        <taxon>Streptophyta</taxon>
        <taxon>Embryophyta</taxon>
        <taxon>Tracheophyta</taxon>
        <taxon>Spermatophyta</taxon>
        <taxon>Magnoliopsida</taxon>
        <taxon>eudicotyledons</taxon>
        <taxon>Gunneridae</taxon>
        <taxon>Pentapetalae</taxon>
        <taxon>asterids</taxon>
        <taxon>campanulids</taxon>
        <taxon>Aquifoliales</taxon>
        <taxon>Aquifoliaceae</taxon>
        <taxon>Ilex</taxon>
    </lineage>
</organism>